<protein>
    <recommendedName>
        <fullName evidence="4">HTH araC/xylS-type domain-containing protein</fullName>
    </recommendedName>
</protein>
<dbReference type="InterPro" id="IPR037923">
    <property type="entry name" value="HTH-like"/>
</dbReference>
<dbReference type="SMART" id="SM00342">
    <property type="entry name" value="HTH_ARAC"/>
    <property type="match status" value="1"/>
</dbReference>
<organism evidence="5 6">
    <name type="scientific">Paenibacillus glycanilyticus</name>
    <dbReference type="NCBI Taxonomy" id="126569"/>
    <lineage>
        <taxon>Bacteria</taxon>
        <taxon>Bacillati</taxon>
        <taxon>Bacillota</taxon>
        <taxon>Bacilli</taxon>
        <taxon>Bacillales</taxon>
        <taxon>Paenibacillaceae</taxon>
        <taxon>Paenibacillus</taxon>
    </lineage>
</organism>
<dbReference type="PANTHER" id="PTHR43280">
    <property type="entry name" value="ARAC-FAMILY TRANSCRIPTIONAL REGULATOR"/>
    <property type="match status" value="1"/>
</dbReference>
<dbReference type="SUPFAM" id="SSF51215">
    <property type="entry name" value="Regulatory protein AraC"/>
    <property type="match status" value="1"/>
</dbReference>
<accession>A0ABQ6GKD6</accession>
<reference evidence="5 6" key="1">
    <citation type="submission" date="2023-03" db="EMBL/GenBank/DDBJ databases">
        <title>Draft genome sequence of the bacteria which degrade cell wall of Tricholomamatutake.</title>
        <authorList>
            <person name="Konishi Y."/>
            <person name="Fukuta Y."/>
            <person name="Shirasaka N."/>
        </authorList>
    </citation>
    <scope>NUCLEOTIDE SEQUENCE [LARGE SCALE GENOMIC DNA]</scope>
    <source>
        <strain evidence="6">mu1</strain>
    </source>
</reference>
<dbReference type="InterPro" id="IPR003313">
    <property type="entry name" value="AraC-bd"/>
</dbReference>
<evidence type="ECO:0000313" key="5">
    <source>
        <dbReference type="EMBL" id="GLX70700.1"/>
    </source>
</evidence>
<dbReference type="Pfam" id="PF12833">
    <property type="entry name" value="HTH_18"/>
    <property type="match status" value="1"/>
</dbReference>
<sequence>MRFNEFAVFIEWIGTNPTPILSHINYNFLDEIAMKVDNIAQNNKGRFRLINEYIAQFDEHVHFLHAVRTPPFSIHFHLHQGCEIFFLIRGDVNYFVDKAVYPLQIGDLIITNEHEIHKPALLSDSLYERVTIEFNPALIALFQTEQLQLLQCFYNRPIGEHNKIALNEQEKSQLAELFAKYNDFTKHPRPESPVLKLGCLLEILVAIQRSYNRNQENQDKNSGMDLPPKLAPILTYLDQHLAEDLSLERLESLFYISKYHLSRLFKKHTGSTIHEYIIYKRIALAKTLLREGRSVTEASMDAGFNDYSGFLRMFKKKVGVLPKHYAKQSQVSLLK</sequence>
<dbReference type="PROSITE" id="PS01124">
    <property type="entry name" value="HTH_ARAC_FAMILY_2"/>
    <property type="match status" value="1"/>
</dbReference>
<dbReference type="Gene3D" id="2.60.120.10">
    <property type="entry name" value="Jelly Rolls"/>
    <property type="match status" value="1"/>
</dbReference>
<keyword evidence="6" id="KW-1185">Reference proteome</keyword>
<dbReference type="Proteomes" id="UP001157114">
    <property type="component" value="Unassembled WGS sequence"/>
</dbReference>
<name>A0ABQ6GKD6_9BACL</name>
<gene>
    <name evidence="5" type="ORF">MU1_50460</name>
</gene>
<dbReference type="Gene3D" id="1.10.10.60">
    <property type="entry name" value="Homeodomain-like"/>
    <property type="match status" value="2"/>
</dbReference>
<dbReference type="InterPro" id="IPR009057">
    <property type="entry name" value="Homeodomain-like_sf"/>
</dbReference>
<keyword evidence="1" id="KW-0805">Transcription regulation</keyword>
<dbReference type="Pfam" id="PF02311">
    <property type="entry name" value="AraC_binding"/>
    <property type="match status" value="1"/>
</dbReference>
<evidence type="ECO:0000313" key="6">
    <source>
        <dbReference type="Proteomes" id="UP001157114"/>
    </source>
</evidence>
<dbReference type="InterPro" id="IPR014710">
    <property type="entry name" value="RmlC-like_jellyroll"/>
</dbReference>
<dbReference type="InterPro" id="IPR018062">
    <property type="entry name" value="HTH_AraC-typ_CS"/>
</dbReference>
<evidence type="ECO:0000256" key="1">
    <source>
        <dbReference type="ARBA" id="ARBA00023015"/>
    </source>
</evidence>
<dbReference type="InterPro" id="IPR018060">
    <property type="entry name" value="HTH_AraC"/>
</dbReference>
<dbReference type="PANTHER" id="PTHR43280:SF28">
    <property type="entry name" value="HTH-TYPE TRANSCRIPTIONAL ACTIVATOR RHAS"/>
    <property type="match status" value="1"/>
</dbReference>
<feature type="domain" description="HTH araC/xylS-type" evidence="4">
    <location>
        <begin position="231"/>
        <end position="328"/>
    </location>
</feature>
<evidence type="ECO:0000259" key="4">
    <source>
        <dbReference type="PROSITE" id="PS01124"/>
    </source>
</evidence>
<dbReference type="PROSITE" id="PS00041">
    <property type="entry name" value="HTH_ARAC_FAMILY_1"/>
    <property type="match status" value="1"/>
</dbReference>
<dbReference type="RefSeq" id="WP_284241475.1">
    <property type="nucleotide sequence ID" value="NZ_BSSQ01000019.1"/>
</dbReference>
<dbReference type="EMBL" id="BSSQ01000019">
    <property type="protein sequence ID" value="GLX70700.1"/>
    <property type="molecule type" value="Genomic_DNA"/>
</dbReference>
<dbReference type="SUPFAM" id="SSF46689">
    <property type="entry name" value="Homeodomain-like"/>
    <property type="match status" value="2"/>
</dbReference>
<keyword evidence="3" id="KW-0804">Transcription</keyword>
<evidence type="ECO:0000256" key="2">
    <source>
        <dbReference type="ARBA" id="ARBA00023125"/>
    </source>
</evidence>
<comment type="caution">
    <text evidence="5">The sequence shown here is derived from an EMBL/GenBank/DDBJ whole genome shotgun (WGS) entry which is preliminary data.</text>
</comment>
<proteinExistence type="predicted"/>
<keyword evidence="2" id="KW-0238">DNA-binding</keyword>
<evidence type="ECO:0000256" key="3">
    <source>
        <dbReference type="ARBA" id="ARBA00023163"/>
    </source>
</evidence>